<dbReference type="InterPro" id="IPR036865">
    <property type="entry name" value="CRAL-TRIO_dom_sf"/>
</dbReference>
<evidence type="ECO:0000259" key="2">
    <source>
        <dbReference type="PROSITE" id="PS50191"/>
    </source>
</evidence>
<evidence type="ECO:0000313" key="4">
    <source>
        <dbReference type="Proteomes" id="UP000626109"/>
    </source>
</evidence>
<dbReference type="Gene3D" id="3.40.525.10">
    <property type="entry name" value="CRAL-TRIO lipid binding domain"/>
    <property type="match status" value="1"/>
</dbReference>
<feature type="domain" description="CRAL-TRIO" evidence="2">
    <location>
        <begin position="203"/>
        <end position="397"/>
    </location>
</feature>
<feature type="coiled-coil region" evidence="1">
    <location>
        <begin position="532"/>
        <end position="587"/>
    </location>
</feature>
<feature type="non-terminal residue" evidence="3">
    <location>
        <position position="899"/>
    </location>
</feature>
<dbReference type="PROSITE" id="PS50191">
    <property type="entry name" value="CRAL_TRIO"/>
    <property type="match status" value="1"/>
</dbReference>
<evidence type="ECO:0000256" key="1">
    <source>
        <dbReference type="SAM" id="Coils"/>
    </source>
</evidence>
<reference evidence="3" key="1">
    <citation type="submission" date="2021-02" db="EMBL/GenBank/DDBJ databases">
        <authorList>
            <person name="Dougan E. K."/>
            <person name="Rhodes N."/>
            <person name="Thang M."/>
            <person name="Chan C."/>
        </authorList>
    </citation>
    <scope>NUCLEOTIDE SEQUENCE</scope>
</reference>
<name>A0A813K3X3_POLGL</name>
<dbReference type="CDD" id="cd00170">
    <property type="entry name" value="SEC14"/>
    <property type="match status" value="1"/>
</dbReference>
<comment type="caution">
    <text evidence="3">The sequence shown here is derived from an EMBL/GenBank/DDBJ whole genome shotgun (WGS) entry which is preliminary data.</text>
</comment>
<dbReference type="Proteomes" id="UP000626109">
    <property type="component" value="Unassembled WGS sequence"/>
</dbReference>
<organism evidence="3 4">
    <name type="scientific">Polarella glacialis</name>
    <name type="common">Dinoflagellate</name>
    <dbReference type="NCBI Taxonomy" id="89957"/>
    <lineage>
        <taxon>Eukaryota</taxon>
        <taxon>Sar</taxon>
        <taxon>Alveolata</taxon>
        <taxon>Dinophyceae</taxon>
        <taxon>Suessiales</taxon>
        <taxon>Suessiaceae</taxon>
        <taxon>Polarella</taxon>
    </lineage>
</organism>
<dbReference type="Pfam" id="PF00650">
    <property type="entry name" value="CRAL_TRIO"/>
    <property type="match status" value="1"/>
</dbReference>
<dbReference type="PANTHER" id="PTHR45657:SF1">
    <property type="entry name" value="CRAL-TRIO DOMAIN-CONTAINING PROTEIN YKL091C-RELATED"/>
    <property type="match status" value="1"/>
</dbReference>
<evidence type="ECO:0000313" key="3">
    <source>
        <dbReference type="EMBL" id="CAE8690525.1"/>
    </source>
</evidence>
<accession>A0A813K3X3</accession>
<dbReference type="InterPro" id="IPR001251">
    <property type="entry name" value="CRAL-TRIO_dom"/>
</dbReference>
<dbReference type="AlphaFoldDB" id="A0A813K3X3"/>
<dbReference type="SUPFAM" id="SSF52087">
    <property type="entry name" value="CRAL/TRIO domain"/>
    <property type="match status" value="1"/>
</dbReference>
<keyword evidence="1" id="KW-0175">Coiled coil</keyword>
<protein>
    <recommendedName>
        <fullName evidence="2">CRAL-TRIO domain-containing protein</fullName>
    </recommendedName>
</protein>
<gene>
    <name evidence="3" type="ORF">PGLA2088_LOCUS26995</name>
</gene>
<dbReference type="PANTHER" id="PTHR45657">
    <property type="entry name" value="CRAL-TRIO DOMAIN-CONTAINING PROTEIN YKL091C-RELATED"/>
    <property type="match status" value="1"/>
</dbReference>
<dbReference type="EMBL" id="CAJNNW010027272">
    <property type="protein sequence ID" value="CAE8690525.1"/>
    <property type="molecule type" value="Genomic_DNA"/>
</dbReference>
<dbReference type="InterPro" id="IPR051026">
    <property type="entry name" value="PI/PC_transfer"/>
</dbReference>
<proteinExistence type="predicted"/>
<sequence>MSAVAQSSCALSSYLSTSSVASTRPESFVLSGRLESSARRDLPRAEATASQGGGSTAAGRLSLASALLASGIRLFRPGHNFRRPPRLRHALPSAAETEWQQHGSSEEDLNWIDEASERESIETVRTRLLDTVPGWPAEFPEDMVHDIQIARFLRGHSRDPEQAAAFMARALAYRQQLLSQQKFQDLRRRQAGATEADLGALPRATGFRAMGICAVEGLSEDGLPVALTAARLLDFDAIEELMKDGDDLDTCLKCMIEQRALVLHNLSVQQRRMVKFIDVRDLTHVRVLDILGRGRGFVRKIIKTLALIQDFYPETVHKILIYNVPSTFDMIFGGLIAGLLNKRMRSKFKVYSRQSLQTSMAERLGACATWSWLSQVTAGVDFHRLQLGGGGFETAARWLGATGQTVQWRVQVLDGPGVTLRCAFMPSTKASAVEVRVRSEPLALLAVKSHEESGPLGESVKPYLQFMPRTPLKRSLRLAAGDAIPCTPSKCCAYALHAIEGNRYIRPCTPKGRQGTFTAPGAGVLIMCLESLASAERERTAFAAEAAAAAQEQAAAERERAAFAAEAAALDQQKAQLAQTLELHEQQRILAAGHPISSKTGTPVARQAPASWEVQASLTSSVAGTLNPPSKHVEPASRSAQLARLLRATVLKSHTLVAASFAAWAELARWPRELLALQTKLDMPWFVLRVFHAWRVASVRSTLKVQLASLRSEASIVKNRGEHAVEQAAHRHRGEKKSAAHRQVAHLLQCQGGVLKTWAWRRWVHTCSESRHQAALVAKRLKTSLAMASGSSSKKLAEVVHGWWRRTSKMKGACKSVSVMLRMRLLLAREAEIGQITLILKSWRTWVSSSKDRALRLRSQEEHEAENVRQEQLLLDGHKKMRTQLQTRAVAAMIFSSQK</sequence>